<comment type="caution">
    <text evidence="1">The sequence shown here is derived from an EMBL/GenBank/DDBJ whole genome shotgun (WGS) entry which is preliminary data.</text>
</comment>
<sequence>MQNTDGMEYEFAIAKQPSGIHNNITNRMWRGRYDNGKQGAVHLEYSKCSKDLRYTLRIRETGLSCCCKLILHILYRNGTAAWDITLVTYKMDLIATENLPFQQKRTEVS</sequence>
<evidence type="ECO:0000313" key="2">
    <source>
        <dbReference type="Proteomes" id="UP000499080"/>
    </source>
</evidence>
<keyword evidence="2" id="KW-1185">Reference proteome</keyword>
<accession>A0A4Y2A5C5</accession>
<protein>
    <submittedName>
        <fullName evidence="1">Uncharacterized protein</fullName>
    </submittedName>
</protein>
<evidence type="ECO:0000313" key="1">
    <source>
        <dbReference type="EMBL" id="GBL74134.1"/>
    </source>
</evidence>
<gene>
    <name evidence="1" type="ORF">AVEN_231025_1</name>
</gene>
<dbReference type="AlphaFoldDB" id="A0A4Y2A5C5"/>
<dbReference type="EMBL" id="BGPR01000004">
    <property type="protein sequence ID" value="GBL74134.1"/>
    <property type="molecule type" value="Genomic_DNA"/>
</dbReference>
<organism evidence="1 2">
    <name type="scientific">Araneus ventricosus</name>
    <name type="common">Orbweaver spider</name>
    <name type="synonym">Epeira ventricosa</name>
    <dbReference type="NCBI Taxonomy" id="182803"/>
    <lineage>
        <taxon>Eukaryota</taxon>
        <taxon>Metazoa</taxon>
        <taxon>Ecdysozoa</taxon>
        <taxon>Arthropoda</taxon>
        <taxon>Chelicerata</taxon>
        <taxon>Arachnida</taxon>
        <taxon>Araneae</taxon>
        <taxon>Araneomorphae</taxon>
        <taxon>Entelegynae</taxon>
        <taxon>Araneoidea</taxon>
        <taxon>Araneidae</taxon>
        <taxon>Araneus</taxon>
    </lineage>
</organism>
<proteinExistence type="predicted"/>
<name>A0A4Y2A5C5_ARAVE</name>
<reference evidence="1 2" key="1">
    <citation type="journal article" date="2019" name="Sci. Rep.">
        <title>Orb-weaving spider Araneus ventricosus genome elucidates the spidroin gene catalogue.</title>
        <authorList>
            <person name="Kono N."/>
            <person name="Nakamura H."/>
            <person name="Ohtoshi R."/>
            <person name="Moran D.A.P."/>
            <person name="Shinohara A."/>
            <person name="Yoshida Y."/>
            <person name="Fujiwara M."/>
            <person name="Mori M."/>
            <person name="Tomita M."/>
            <person name="Arakawa K."/>
        </authorList>
    </citation>
    <scope>NUCLEOTIDE SEQUENCE [LARGE SCALE GENOMIC DNA]</scope>
</reference>
<dbReference type="Proteomes" id="UP000499080">
    <property type="component" value="Unassembled WGS sequence"/>
</dbReference>